<dbReference type="EMBL" id="SMBK01000001">
    <property type="protein sequence ID" value="TCU40908.1"/>
    <property type="molecule type" value="Genomic_DNA"/>
</dbReference>
<comment type="caution">
    <text evidence="4">The sequence shown here is derived from an EMBL/GenBank/DDBJ whole genome shotgun (WGS) entry which is preliminary data.</text>
</comment>
<dbReference type="InterPro" id="IPR006311">
    <property type="entry name" value="TAT_signal"/>
</dbReference>
<dbReference type="Proteomes" id="UP000295507">
    <property type="component" value="Unassembled WGS sequence"/>
</dbReference>
<dbReference type="InterPro" id="IPR026289">
    <property type="entry name" value="SBP_TakP-like"/>
</dbReference>
<feature type="binding site" evidence="3">
    <location>
        <position position="245"/>
    </location>
    <ligand>
        <name>substrate</name>
    </ligand>
</feature>
<dbReference type="GO" id="GO:0055085">
    <property type="term" value="P:transmembrane transport"/>
    <property type="evidence" value="ECO:0007669"/>
    <property type="project" value="InterPro"/>
</dbReference>
<dbReference type="PANTHER" id="PTHR33376:SF5">
    <property type="entry name" value="EXTRACYTOPLASMIC SOLUTE RECEPTOR PROTEIN"/>
    <property type="match status" value="1"/>
</dbReference>
<name>A0A4R3RX80_9HYPH</name>
<proteinExistence type="predicted"/>
<keyword evidence="3" id="KW-0479">Metal-binding</keyword>
<dbReference type="Gene3D" id="3.40.190.10">
    <property type="entry name" value="Periplasmic binding protein-like II"/>
    <property type="match status" value="1"/>
</dbReference>
<dbReference type="CDD" id="cd13604">
    <property type="entry name" value="PBP2_TRAP_ketoacid_lactate_like"/>
    <property type="match status" value="1"/>
</dbReference>
<protein>
    <submittedName>
        <fullName evidence="4">Secreted protein</fullName>
    </submittedName>
</protein>
<sequence>MRFLIPVKKGEKSPWLREEKMKRTRSRVEGKTSRRKFLSGAAMAGAAMMAAPSVVKAQGPVNMRWQSTWPSKDIFHEFALDFAKKVNDMTGGDLKIEVLPAGAVVPAFGLLDAVSQGTLDGGHGVLVYHYGKQTALALWGSGPGFAMDANMLLAWHKYGGGKELLAKLYESIGANVVSFPYGPMPTQPLGWFKKPVAKAEDIRGLKFRTVGISIDVFTALGAAVNALPAGEIVAALDRGLLDAAEFNNASSDRVLGFPDVSKICMLQGYHQNAEQFEIMFNKTKYDGLPDQMKAIINNAVEAASQDMAWKAIDRYSKDYVEMQTTDKVKFYKTPEALLKKQLEVYDEVVKTKARENPLFKEILQSQIAFAERATRWEQDTVVGRRLAFDHYFGPNGVAKEL</sequence>
<dbReference type="Pfam" id="PF03480">
    <property type="entry name" value="DctP"/>
    <property type="match status" value="1"/>
</dbReference>
<dbReference type="AlphaFoldDB" id="A0A4R3RX80"/>
<keyword evidence="1" id="KW-0732">Signal</keyword>
<dbReference type="PROSITE" id="PS51318">
    <property type="entry name" value="TAT"/>
    <property type="match status" value="1"/>
</dbReference>
<dbReference type="InterPro" id="IPR019546">
    <property type="entry name" value="TAT_signal_bac_arc"/>
</dbReference>
<evidence type="ECO:0000313" key="4">
    <source>
        <dbReference type="EMBL" id="TCU40908.1"/>
    </source>
</evidence>
<feature type="binding site" evidence="3">
    <location>
        <position position="246"/>
    </location>
    <ligand>
        <name>Na(+)</name>
        <dbReference type="ChEBI" id="CHEBI:29101"/>
    </ligand>
</feature>
<evidence type="ECO:0000256" key="3">
    <source>
        <dbReference type="PIRSR" id="PIRSR039026-2"/>
    </source>
</evidence>
<dbReference type="Gene3D" id="3.40.190.170">
    <property type="entry name" value="Bacterial extracellular solute-binding protein, family 7"/>
    <property type="match status" value="1"/>
</dbReference>
<accession>A0A4R3RX80</accession>
<dbReference type="PIRSF" id="PIRSF039026">
    <property type="entry name" value="SiaP"/>
    <property type="match status" value="1"/>
</dbReference>
<dbReference type="GO" id="GO:0046872">
    <property type="term" value="F:metal ion binding"/>
    <property type="evidence" value="ECO:0007669"/>
    <property type="project" value="UniProtKB-KW"/>
</dbReference>
<gene>
    <name evidence="4" type="ORF">EV129_101195</name>
</gene>
<dbReference type="InterPro" id="IPR038404">
    <property type="entry name" value="TRAP_DctP_sf"/>
</dbReference>
<evidence type="ECO:0000313" key="5">
    <source>
        <dbReference type="Proteomes" id="UP000295507"/>
    </source>
</evidence>
<dbReference type="InterPro" id="IPR018389">
    <property type="entry name" value="DctP_fam"/>
</dbReference>
<organism evidence="4 5">
    <name type="scientific">Rhizobium azibense</name>
    <dbReference type="NCBI Taxonomy" id="1136135"/>
    <lineage>
        <taxon>Bacteria</taxon>
        <taxon>Pseudomonadati</taxon>
        <taxon>Pseudomonadota</taxon>
        <taxon>Alphaproteobacteria</taxon>
        <taxon>Hyphomicrobiales</taxon>
        <taxon>Rhizobiaceae</taxon>
        <taxon>Rhizobium/Agrobacterium group</taxon>
        <taxon>Rhizobium</taxon>
    </lineage>
</organism>
<dbReference type="NCBIfam" id="TIGR01409">
    <property type="entry name" value="TAT_signal_seq"/>
    <property type="match status" value="1"/>
</dbReference>
<feature type="binding site" evidence="2">
    <location>
        <position position="208"/>
    </location>
    <ligand>
        <name>substrate</name>
    </ligand>
</feature>
<evidence type="ECO:0000256" key="1">
    <source>
        <dbReference type="ARBA" id="ARBA00022729"/>
    </source>
</evidence>
<feature type="binding site" evidence="2">
    <location>
        <position position="187"/>
    </location>
    <ligand>
        <name>substrate</name>
    </ligand>
</feature>
<dbReference type="GO" id="GO:0031317">
    <property type="term" value="C:tripartite ATP-independent periplasmic transporter complex"/>
    <property type="evidence" value="ECO:0007669"/>
    <property type="project" value="InterPro"/>
</dbReference>
<reference evidence="4 5" key="1">
    <citation type="submission" date="2019-03" db="EMBL/GenBank/DDBJ databases">
        <title>Genomic Encyclopedia of Type Strains, Phase IV (KMG-V): Genome sequencing to study the core and pangenomes of soil and plant-associated prokaryotes.</title>
        <authorList>
            <person name="Whitman W."/>
        </authorList>
    </citation>
    <scope>NUCLEOTIDE SEQUENCE [LARGE SCALE GENOMIC DNA]</scope>
    <source>
        <strain evidence="4 5">IE4868</strain>
    </source>
</reference>
<evidence type="ECO:0000256" key="2">
    <source>
        <dbReference type="PIRSR" id="PIRSR039026-1"/>
    </source>
</evidence>
<dbReference type="PANTHER" id="PTHR33376">
    <property type="match status" value="1"/>
</dbReference>
<feature type="binding site" evidence="3">
    <location>
        <position position="271"/>
    </location>
    <ligand>
        <name>substrate</name>
    </ligand>
</feature>